<reference evidence="1 2" key="1">
    <citation type="submission" date="2018-08" db="EMBL/GenBank/DDBJ databases">
        <title>Form III RuBisCO-mediated autotrophy in Thermodesulfobium bacteria.</title>
        <authorList>
            <person name="Toshchakov S.V."/>
            <person name="Kublanov I.V."/>
            <person name="Frolov E."/>
            <person name="Bonch-Osmolovskaya E.A."/>
            <person name="Tourova T.P."/>
            <person name="Chernych N.A."/>
            <person name="Lebedinsky A.V."/>
        </authorList>
    </citation>
    <scope>NUCLEOTIDE SEQUENCE [LARGE SCALE GENOMIC DNA]</scope>
    <source>
        <strain evidence="1 2">SR</strain>
    </source>
</reference>
<comment type="caution">
    <text evidence="1">The sequence shown here is derived from an EMBL/GenBank/DDBJ whole genome shotgun (WGS) entry which is preliminary data.</text>
</comment>
<evidence type="ECO:0000313" key="1">
    <source>
        <dbReference type="EMBL" id="RDV81778.1"/>
    </source>
</evidence>
<dbReference type="InterPro" id="IPR038493">
    <property type="entry name" value="MqsR_sf"/>
</dbReference>
<name>A0A3D8P417_9THEO</name>
<dbReference type="EMBL" id="QSLN01000015">
    <property type="protein sequence ID" value="RDV81778.1"/>
    <property type="molecule type" value="Genomic_DNA"/>
</dbReference>
<dbReference type="Proteomes" id="UP000256329">
    <property type="component" value="Unassembled WGS sequence"/>
</dbReference>
<dbReference type="OrthoDB" id="1799456at2"/>
<evidence type="ECO:0000313" key="2">
    <source>
        <dbReference type="Proteomes" id="UP000256329"/>
    </source>
</evidence>
<organism evidence="1 2">
    <name type="scientific">Ammonifex thiophilus</name>
    <dbReference type="NCBI Taxonomy" id="444093"/>
    <lineage>
        <taxon>Bacteria</taxon>
        <taxon>Bacillati</taxon>
        <taxon>Bacillota</taxon>
        <taxon>Clostridia</taxon>
        <taxon>Thermoanaerobacterales</taxon>
        <taxon>Thermoanaerobacteraceae</taxon>
        <taxon>Ammonifex</taxon>
    </lineage>
</organism>
<evidence type="ECO:0008006" key="3">
    <source>
        <dbReference type="Google" id="ProtNLM"/>
    </source>
</evidence>
<accession>A0A3D8P417</accession>
<dbReference type="Gene3D" id="3.30.2310.40">
    <property type="match status" value="1"/>
</dbReference>
<sequence>MHFPLSGHKIVLRTFPGGLGLRIVSSAQVVLFLVEFKKLVQGGRFYLVPRKENLEALALLGWTEEVLVEFLCSLTPGNYVGGPEDDRGVPGEDIWVFGAEIEGTEYYIKLKIRGSGKRGKAVCLSFHEAKRPLVYPHRNHRA</sequence>
<gene>
    <name evidence="1" type="ORF">DXX99_08740</name>
</gene>
<proteinExistence type="predicted"/>
<protein>
    <recommendedName>
        <fullName evidence="3">Toxin</fullName>
    </recommendedName>
</protein>
<keyword evidence="2" id="KW-1185">Reference proteome</keyword>
<dbReference type="AlphaFoldDB" id="A0A3D8P417"/>